<gene>
    <name evidence="5" type="ORF">C0601_12295</name>
</gene>
<dbReference type="GO" id="GO:0006529">
    <property type="term" value="P:asparagine biosynthetic process"/>
    <property type="evidence" value="ECO:0007669"/>
    <property type="project" value="InterPro"/>
</dbReference>
<dbReference type="InterPro" id="IPR051786">
    <property type="entry name" value="ASN_synthetase/amidase"/>
</dbReference>
<dbReference type="Pfam" id="PF00733">
    <property type="entry name" value="Asn_synthase"/>
    <property type="match status" value="1"/>
</dbReference>
<dbReference type="CDD" id="cd01991">
    <property type="entry name" value="Asn_synthase_B_C"/>
    <property type="match status" value="1"/>
</dbReference>
<evidence type="ECO:0000256" key="3">
    <source>
        <dbReference type="ARBA" id="ARBA00048741"/>
    </source>
</evidence>
<dbReference type="Gene3D" id="3.40.50.620">
    <property type="entry name" value="HUPs"/>
    <property type="match status" value="1"/>
</dbReference>
<evidence type="ECO:0000256" key="2">
    <source>
        <dbReference type="ARBA" id="ARBA00012737"/>
    </source>
</evidence>
<evidence type="ECO:0000259" key="4">
    <source>
        <dbReference type="Pfam" id="PF00733"/>
    </source>
</evidence>
<dbReference type="EC" id="6.3.5.4" evidence="2"/>
<comment type="pathway">
    <text evidence="1">Amino-acid biosynthesis; L-asparagine biosynthesis; L-asparagine from L-aspartate (L-Gln route): step 1/1.</text>
</comment>
<dbReference type="AlphaFoldDB" id="A0A2N5ZAU6"/>
<dbReference type="GO" id="GO:0005829">
    <property type="term" value="C:cytosol"/>
    <property type="evidence" value="ECO:0007669"/>
    <property type="project" value="TreeGrafter"/>
</dbReference>
<sequence>MKRDITFNDFKKEIEEVVKDSLKNIKKRDSGIFLSGGMDSSAVLYLLRKNCPDIPLKAFSVLFPGEKYDEDDFSDYVSEKTGVEREIFKLYPQDFIDFWQSIPDIFPQPVSTHTGAAYYKVARNTEVEHIFSGMGGDELFGGDIKYFHCEKLRKFKENMETNGLKNDIEPFEEFLGFVSFNDDEIRPQIIEQKELLDQLTWFNMRYWQTEYENYVINNICEKTGKRHIALYTDKNFIEMATSIDNELKIRGYVQRYVYRKWIETIFGKDFAFRPSQGFSAPLNRFFKNELKVFLEDSIESLCKRQVLKKIIDEKYIKNTLKELYSGKNVYNILLIHLILEMYMKGFEKNENTVHIS</sequence>
<evidence type="ECO:0000256" key="1">
    <source>
        <dbReference type="ARBA" id="ARBA00005187"/>
    </source>
</evidence>
<dbReference type="SUPFAM" id="SSF52402">
    <property type="entry name" value="Adenine nucleotide alpha hydrolases-like"/>
    <property type="match status" value="1"/>
</dbReference>
<accession>A0A2N5ZAU6</accession>
<protein>
    <recommendedName>
        <fullName evidence="2">asparagine synthase (glutamine-hydrolyzing)</fullName>
        <ecNumber evidence="2">6.3.5.4</ecNumber>
    </recommendedName>
</protein>
<organism evidence="5 6">
    <name type="scientific">Muiribacterium halophilum</name>
    <dbReference type="NCBI Taxonomy" id="2053465"/>
    <lineage>
        <taxon>Bacteria</taxon>
        <taxon>Candidatus Muiribacteriota</taxon>
        <taxon>Candidatus Muiribacteriia</taxon>
        <taxon>Candidatus Muiribacteriales</taxon>
        <taxon>Candidatus Muiribacteriaceae</taxon>
        <taxon>Candidatus Muiribacterium</taxon>
    </lineage>
</organism>
<dbReference type="EMBL" id="PKTG01000130">
    <property type="protein sequence ID" value="PLX15749.1"/>
    <property type="molecule type" value="Genomic_DNA"/>
</dbReference>
<comment type="catalytic activity">
    <reaction evidence="3">
        <text>L-aspartate + L-glutamine + ATP + H2O = L-asparagine + L-glutamate + AMP + diphosphate + H(+)</text>
        <dbReference type="Rhea" id="RHEA:12228"/>
        <dbReference type="ChEBI" id="CHEBI:15377"/>
        <dbReference type="ChEBI" id="CHEBI:15378"/>
        <dbReference type="ChEBI" id="CHEBI:29985"/>
        <dbReference type="ChEBI" id="CHEBI:29991"/>
        <dbReference type="ChEBI" id="CHEBI:30616"/>
        <dbReference type="ChEBI" id="CHEBI:33019"/>
        <dbReference type="ChEBI" id="CHEBI:58048"/>
        <dbReference type="ChEBI" id="CHEBI:58359"/>
        <dbReference type="ChEBI" id="CHEBI:456215"/>
        <dbReference type="EC" id="6.3.5.4"/>
    </reaction>
</comment>
<dbReference type="InterPro" id="IPR014729">
    <property type="entry name" value="Rossmann-like_a/b/a_fold"/>
</dbReference>
<dbReference type="InterPro" id="IPR001962">
    <property type="entry name" value="Asn_synthase"/>
</dbReference>
<feature type="domain" description="Asparagine synthetase" evidence="4">
    <location>
        <begin position="15"/>
        <end position="334"/>
    </location>
</feature>
<dbReference type="PANTHER" id="PTHR43284">
    <property type="entry name" value="ASPARAGINE SYNTHETASE (GLUTAMINE-HYDROLYZING)"/>
    <property type="match status" value="1"/>
</dbReference>
<evidence type="ECO:0000313" key="6">
    <source>
        <dbReference type="Proteomes" id="UP000234857"/>
    </source>
</evidence>
<dbReference type="PANTHER" id="PTHR43284:SF1">
    <property type="entry name" value="ASPARAGINE SYNTHETASE"/>
    <property type="match status" value="1"/>
</dbReference>
<name>A0A2N5ZAU6_MUIH1</name>
<comment type="caution">
    <text evidence="5">The sequence shown here is derived from an EMBL/GenBank/DDBJ whole genome shotgun (WGS) entry which is preliminary data.</text>
</comment>
<evidence type="ECO:0000313" key="5">
    <source>
        <dbReference type="EMBL" id="PLX15749.1"/>
    </source>
</evidence>
<dbReference type="Proteomes" id="UP000234857">
    <property type="component" value="Unassembled WGS sequence"/>
</dbReference>
<reference evidence="5 6" key="1">
    <citation type="submission" date="2017-11" db="EMBL/GenBank/DDBJ databases">
        <title>Genome-resolved metagenomics identifies genetic mobility, metabolic interactions, and unexpected diversity in perchlorate-reducing communities.</title>
        <authorList>
            <person name="Barnum T.P."/>
            <person name="Figueroa I.A."/>
            <person name="Carlstrom C.I."/>
            <person name="Lucas L.N."/>
            <person name="Engelbrektson A.L."/>
            <person name="Coates J.D."/>
        </authorList>
    </citation>
    <scope>NUCLEOTIDE SEQUENCE [LARGE SCALE GENOMIC DNA]</scope>
    <source>
        <strain evidence="5">BM706</strain>
    </source>
</reference>
<dbReference type="GO" id="GO:0004066">
    <property type="term" value="F:asparagine synthase (glutamine-hydrolyzing) activity"/>
    <property type="evidence" value="ECO:0007669"/>
    <property type="project" value="UniProtKB-EC"/>
</dbReference>
<proteinExistence type="predicted"/>